<evidence type="ECO:0000256" key="2">
    <source>
        <dbReference type="ARBA" id="ARBA00022481"/>
    </source>
</evidence>
<dbReference type="Gene3D" id="3.30.700.10">
    <property type="entry name" value="Glycoprotein, Type 4 Pilin"/>
    <property type="match status" value="1"/>
</dbReference>
<evidence type="ECO:0000256" key="4">
    <source>
        <dbReference type="ARBA" id="ARBA00022989"/>
    </source>
</evidence>
<dbReference type="InterPro" id="IPR000983">
    <property type="entry name" value="Bac_GSPG_pilin"/>
</dbReference>
<dbReference type="EMBL" id="MGDZ01000026">
    <property type="protein sequence ID" value="OGL73624.1"/>
    <property type="molecule type" value="Genomic_DNA"/>
</dbReference>
<dbReference type="AlphaFoldDB" id="A0A1F7U797"/>
<reference evidence="7 8" key="1">
    <citation type="journal article" date="2016" name="Nat. Commun.">
        <title>Thousands of microbial genomes shed light on interconnected biogeochemical processes in an aquifer system.</title>
        <authorList>
            <person name="Anantharaman K."/>
            <person name="Brown C.T."/>
            <person name="Hug L.A."/>
            <person name="Sharon I."/>
            <person name="Castelle C.J."/>
            <person name="Probst A.J."/>
            <person name="Thomas B.C."/>
            <person name="Singh A."/>
            <person name="Wilkins M.J."/>
            <person name="Karaoz U."/>
            <person name="Brodie E.L."/>
            <person name="Williams K.H."/>
            <person name="Hubbard S.S."/>
            <person name="Banfield J.F."/>
        </authorList>
    </citation>
    <scope>NUCLEOTIDE SEQUENCE [LARGE SCALE GENOMIC DNA]</scope>
</reference>
<organism evidence="7 8">
    <name type="scientific">Candidatus Uhrbacteria bacterium RIFCSPHIGHO2_02_FULL_57_19</name>
    <dbReference type="NCBI Taxonomy" id="1802391"/>
    <lineage>
        <taxon>Bacteria</taxon>
        <taxon>Candidatus Uhriibacteriota</taxon>
    </lineage>
</organism>
<accession>A0A1F7U797</accession>
<evidence type="ECO:0000256" key="6">
    <source>
        <dbReference type="SAM" id="Phobius"/>
    </source>
</evidence>
<dbReference type="PANTHER" id="PTHR30093">
    <property type="entry name" value="GENERAL SECRETION PATHWAY PROTEIN G"/>
    <property type="match status" value="1"/>
</dbReference>
<keyword evidence="3 6" id="KW-0812">Transmembrane</keyword>
<dbReference type="GO" id="GO:0015628">
    <property type="term" value="P:protein secretion by the type II secretion system"/>
    <property type="evidence" value="ECO:0007669"/>
    <property type="project" value="InterPro"/>
</dbReference>
<evidence type="ECO:0000256" key="1">
    <source>
        <dbReference type="ARBA" id="ARBA00004167"/>
    </source>
</evidence>
<evidence type="ECO:0000256" key="5">
    <source>
        <dbReference type="ARBA" id="ARBA00023136"/>
    </source>
</evidence>
<dbReference type="Pfam" id="PF07963">
    <property type="entry name" value="N_methyl"/>
    <property type="match status" value="1"/>
</dbReference>
<evidence type="ECO:0008006" key="9">
    <source>
        <dbReference type="Google" id="ProtNLM"/>
    </source>
</evidence>
<dbReference type="NCBIfam" id="TIGR02532">
    <property type="entry name" value="IV_pilin_GFxxxE"/>
    <property type="match status" value="1"/>
</dbReference>
<evidence type="ECO:0000256" key="3">
    <source>
        <dbReference type="ARBA" id="ARBA00022692"/>
    </source>
</evidence>
<protein>
    <recommendedName>
        <fullName evidence="9">Type II secretion system protein GspG C-terminal domain-containing protein</fullName>
    </recommendedName>
</protein>
<dbReference type="GO" id="GO:0016020">
    <property type="term" value="C:membrane"/>
    <property type="evidence" value="ECO:0007669"/>
    <property type="project" value="UniProtKB-SubCell"/>
</dbReference>
<name>A0A1F7U797_9BACT</name>
<dbReference type="STRING" id="1802391.A3D72_00140"/>
<keyword evidence="2" id="KW-0488">Methylation</keyword>
<evidence type="ECO:0000313" key="8">
    <source>
        <dbReference type="Proteomes" id="UP000176303"/>
    </source>
</evidence>
<feature type="transmembrane region" description="Helical" evidence="6">
    <location>
        <begin position="7"/>
        <end position="31"/>
    </location>
</feature>
<comment type="subcellular location">
    <subcellularLocation>
        <location evidence="1">Membrane</location>
        <topology evidence="1">Single-pass membrane protein</topology>
    </subcellularLocation>
</comment>
<dbReference type="SUPFAM" id="SSF54523">
    <property type="entry name" value="Pili subunits"/>
    <property type="match status" value="1"/>
</dbReference>
<keyword evidence="4 6" id="KW-1133">Transmembrane helix</keyword>
<dbReference type="PROSITE" id="PS00409">
    <property type="entry name" value="PROKAR_NTER_METHYL"/>
    <property type="match status" value="1"/>
</dbReference>
<sequence length="176" mass="18516">MKKQFKGFTLIELLVVIAIIGLLSTLAVVALNSARQKSRDAKRVSDIKQIQTSLELFFADQNGYPGETAASDLGTTNYAVLESVDGFDVSTDPDGTIYMGLVPAAPTPPSPVVPYEYSGFASQGGADCNTGTSCGYYTITFTLEGNTGSLQDSTAVENPENIVPNCTATPNGITCL</sequence>
<dbReference type="Proteomes" id="UP000176303">
    <property type="component" value="Unassembled WGS sequence"/>
</dbReference>
<dbReference type="InterPro" id="IPR045584">
    <property type="entry name" value="Pilin-like"/>
</dbReference>
<proteinExistence type="predicted"/>
<dbReference type="PANTHER" id="PTHR30093:SF44">
    <property type="entry name" value="TYPE II SECRETION SYSTEM CORE PROTEIN G"/>
    <property type="match status" value="1"/>
</dbReference>
<dbReference type="GO" id="GO:0015627">
    <property type="term" value="C:type II protein secretion system complex"/>
    <property type="evidence" value="ECO:0007669"/>
    <property type="project" value="InterPro"/>
</dbReference>
<keyword evidence="5 6" id="KW-0472">Membrane</keyword>
<dbReference type="InterPro" id="IPR012902">
    <property type="entry name" value="N_methyl_site"/>
</dbReference>
<comment type="caution">
    <text evidence="7">The sequence shown here is derived from an EMBL/GenBank/DDBJ whole genome shotgun (WGS) entry which is preliminary data.</text>
</comment>
<dbReference type="PRINTS" id="PR00813">
    <property type="entry name" value="BCTERIALGSPG"/>
</dbReference>
<gene>
    <name evidence="7" type="ORF">A3D72_00140</name>
</gene>
<evidence type="ECO:0000313" key="7">
    <source>
        <dbReference type="EMBL" id="OGL73624.1"/>
    </source>
</evidence>